<dbReference type="GO" id="GO:0003333">
    <property type="term" value="P:amino acid transmembrane transport"/>
    <property type="evidence" value="ECO:0007669"/>
    <property type="project" value="InterPro"/>
</dbReference>
<dbReference type="Gene3D" id="1.20.1740.10">
    <property type="entry name" value="Amino acid/polyamine transporter I"/>
    <property type="match status" value="1"/>
</dbReference>
<feature type="transmembrane region" description="Helical" evidence="9">
    <location>
        <begin position="270"/>
        <end position="298"/>
    </location>
</feature>
<evidence type="ECO:0000256" key="6">
    <source>
        <dbReference type="ARBA" id="ARBA00022970"/>
    </source>
</evidence>
<evidence type="ECO:0000256" key="7">
    <source>
        <dbReference type="ARBA" id="ARBA00022989"/>
    </source>
</evidence>
<comment type="subcellular location">
    <subcellularLocation>
        <location evidence="1">Cell inner membrane</location>
        <topology evidence="1">Multi-pass membrane protein</topology>
    </subcellularLocation>
</comment>
<dbReference type="RefSeq" id="WP_167941848.1">
    <property type="nucleotide sequence ID" value="NZ_JAATJA010000002.1"/>
</dbReference>
<name>A0A846QP70_9BACT</name>
<feature type="transmembrane region" description="Helical" evidence="9">
    <location>
        <begin position="37"/>
        <end position="60"/>
    </location>
</feature>
<gene>
    <name evidence="10" type="ORF">GGQ74_002483</name>
</gene>
<keyword evidence="7 9" id="KW-1133">Transmembrane helix</keyword>
<keyword evidence="8 9" id="KW-0472">Membrane</keyword>
<keyword evidence="2" id="KW-0813">Transport</keyword>
<keyword evidence="5 9" id="KW-0812">Transmembrane</keyword>
<feature type="transmembrane region" description="Helical" evidence="9">
    <location>
        <begin position="150"/>
        <end position="171"/>
    </location>
</feature>
<dbReference type="GO" id="GO:0005886">
    <property type="term" value="C:plasma membrane"/>
    <property type="evidence" value="ECO:0007669"/>
    <property type="project" value="UniProtKB-SubCell"/>
</dbReference>
<proteinExistence type="predicted"/>
<protein>
    <submittedName>
        <fullName evidence="10">Tyrosine-specific transport protein</fullName>
    </submittedName>
</protein>
<comment type="caution">
    <text evidence="10">The sequence shown here is derived from an EMBL/GenBank/DDBJ whole genome shotgun (WGS) entry which is preliminary data.</text>
</comment>
<evidence type="ECO:0000313" key="10">
    <source>
        <dbReference type="EMBL" id="NJB68810.1"/>
    </source>
</evidence>
<evidence type="ECO:0000256" key="1">
    <source>
        <dbReference type="ARBA" id="ARBA00004429"/>
    </source>
</evidence>
<dbReference type="InterPro" id="IPR018227">
    <property type="entry name" value="Amino_acid_transport_2"/>
</dbReference>
<keyword evidence="3" id="KW-1003">Cell membrane</keyword>
<dbReference type="Proteomes" id="UP000580856">
    <property type="component" value="Unassembled WGS sequence"/>
</dbReference>
<evidence type="ECO:0000313" key="11">
    <source>
        <dbReference type="Proteomes" id="UP000580856"/>
    </source>
</evidence>
<dbReference type="InterPro" id="IPR013059">
    <property type="entry name" value="Trp_tyr_transpt"/>
</dbReference>
<evidence type="ECO:0000256" key="4">
    <source>
        <dbReference type="ARBA" id="ARBA00022519"/>
    </source>
</evidence>
<dbReference type="PRINTS" id="PR00166">
    <property type="entry name" value="AROAAPRMEASE"/>
</dbReference>
<keyword evidence="6" id="KW-0029">Amino-acid transport</keyword>
<feature type="transmembrane region" description="Helical" evidence="9">
    <location>
        <begin position="81"/>
        <end position="105"/>
    </location>
</feature>
<feature type="transmembrane region" description="Helical" evidence="9">
    <location>
        <begin position="12"/>
        <end position="31"/>
    </location>
</feature>
<dbReference type="GO" id="GO:0015173">
    <property type="term" value="F:aromatic amino acid transmembrane transporter activity"/>
    <property type="evidence" value="ECO:0007669"/>
    <property type="project" value="InterPro"/>
</dbReference>
<dbReference type="Pfam" id="PF03222">
    <property type="entry name" value="Trp_Tyr_perm"/>
    <property type="match status" value="1"/>
</dbReference>
<feature type="transmembrane region" description="Helical" evidence="9">
    <location>
        <begin position="125"/>
        <end position="145"/>
    </location>
</feature>
<sequence length="394" mass="40581">MNTSASREIGAACIVAGTAIGAGMLGLPMVIGEMGFATGALLLLLVWGLAVYSALLLLEVNLRIGAGENFNNMARKVLGRGGQIVATGSMVFLHYALLVAYLTGAGELATRVVSSVGLDIAAQNGTLYFAVLGGLVVVLGTGMIVRVNQLLFFVMVGAMVAALASLVPGVQTANLAGASVSGGISWSLILAALPVLFTSFGFHASIPSIVRYLDAPAARLRKVAVFGSVLPFICYLLWVMASLGRTSAGELSSMGGSVEMLVNTLAGGSAWLGTVLSTFAALALLTSFLGVSLALFDLLAEVFGLGNSRLHRFFTMLLVFAPPLGAALVCPGRFIQALAHAGAALAILAIFLPCAMAWKLRRDGKPQTYQVFGGTPALVLASLIGLLIVTASYI</sequence>
<feature type="transmembrane region" description="Helical" evidence="9">
    <location>
        <begin position="335"/>
        <end position="358"/>
    </location>
</feature>
<feature type="transmembrane region" description="Helical" evidence="9">
    <location>
        <begin position="183"/>
        <end position="202"/>
    </location>
</feature>
<evidence type="ECO:0000256" key="2">
    <source>
        <dbReference type="ARBA" id="ARBA00022448"/>
    </source>
</evidence>
<dbReference type="AlphaFoldDB" id="A0A846QP70"/>
<dbReference type="PANTHER" id="PTHR46997:SF2">
    <property type="entry name" value="TYROSINE-SPECIFIC TRANSPORT SYSTEM"/>
    <property type="match status" value="1"/>
</dbReference>
<feature type="transmembrane region" description="Helical" evidence="9">
    <location>
        <begin position="370"/>
        <end position="393"/>
    </location>
</feature>
<reference evidence="10 11" key="1">
    <citation type="submission" date="2020-03" db="EMBL/GenBank/DDBJ databases">
        <title>Genomic Encyclopedia of Type Strains, Phase IV (KMG-IV): sequencing the most valuable type-strain genomes for metagenomic binning, comparative biology and taxonomic classification.</title>
        <authorList>
            <person name="Goeker M."/>
        </authorList>
    </citation>
    <scope>NUCLEOTIDE SEQUENCE [LARGE SCALE GENOMIC DNA]</scope>
    <source>
        <strain evidence="10 11">DSM 24233</strain>
    </source>
</reference>
<dbReference type="EMBL" id="JAATJA010000002">
    <property type="protein sequence ID" value="NJB68810.1"/>
    <property type="molecule type" value="Genomic_DNA"/>
</dbReference>
<feature type="transmembrane region" description="Helical" evidence="9">
    <location>
        <begin position="223"/>
        <end position="244"/>
    </location>
</feature>
<feature type="transmembrane region" description="Helical" evidence="9">
    <location>
        <begin position="310"/>
        <end position="329"/>
    </location>
</feature>
<accession>A0A846QP70</accession>
<evidence type="ECO:0000256" key="9">
    <source>
        <dbReference type="SAM" id="Phobius"/>
    </source>
</evidence>
<dbReference type="PANTHER" id="PTHR46997">
    <property type="entry name" value="LOW AFFINITY TRYPTOPHAN PERMEASE-RELATED"/>
    <property type="match status" value="1"/>
</dbReference>
<evidence type="ECO:0000256" key="5">
    <source>
        <dbReference type="ARBA" id="ARBA00022692"/>
    </source>
</evidence>
<evidence type="ECO:0000256" key="3">
    <source>
        <dbReference type="ARBA" id="ARBA00022475"/>
    </source>
</evidence>
<keyword evidence="4" id="KW-0997">Cell inner membrane</keyword>
<keyword evidence="11" id="KW-1185">Reference proteome</keyword>
<evidence type="ECO:0000256" key="8">
    <source>
        <dbReference type="ARBA" id="ARBA00023136"/>
    </source>
</evidence>
<organism evidence="10 11">
    <name type="scientific">Desulfobaculum xiamenense</name>
    <dbReference type="NCBI Taxonomy" id="995050"/>
    <lineage>
        <taxon>Bacteria</taxon>
        <taxon>Pseudomonadati</taxon>
        <taxon>Thermodesulfobacteriota</taxon>
        <taxon>Desulfovibrionia</taxon>
        <taxon>Desulfovibrionales</taxon>
        <taxon>Desulfovibrionaceae</taxon>
        <taxon>Desulfobaculum</taxon>
    </lineage>
</organism>